<reference evidence="2 3" key="1">
    <citation type="submission" date="2019-04" db="EMBL/GenBank/DDBJ databases">
        <authorList>
            <person name="Seth-Smith MB H."/>
            <person name="Seth-Smith H."/>
        </authorList>
    </citation>
    <scope>NUCLEOTIDE SEQUENCE [LARGE SCALE GENOMIC DNA]</scope>
    <source>
        <strain evidence="2">USB-603019</strain>
    </source>
</reference>
<feature type="compositionally biased region" description="Polar residues" evidence="1">
    <location>
        <begin position="1"/>
        <end position="21"/>
    </location>
</feature>
<dbReference type="Proteomes" id="UP000324288">
    <property type="component" value="Chromosome"/>
</dbReference>
<organism evidence="2 3">
    <name type="scientific">Lawsonella clevelandensis</name>
    <dbReference type="NCBI Taxonomy" id="1528099"/>
    <lineage>
        <taxon>Bacteria</taxon>
        <taxon>Bacillati</taxon>
        <taxon>Actinomycetota</taxon>
        <taxon>Actinomycetes</taxon>
        <taxon>Mycobacteriales</taxon>
        <taxon>Lawsonellaceae</taxon>
        <taxon>Lawsonella</taxon>
    </lineage>
</organism>
<evidence type="ECO:0000313" key="2">
    <source>
        <dbReference type="EMBL" id="VHO01084.1"/>
    </source>
</evidence>
<dbReference type="EMBL" id="LR584267">
    <property type="protein sequence ID" value="VHO01084.1"/>
    <property type="molecule type" value="Genomic_DNA"/>
</dbReference>
<accession>A0A5E3ZZ63</accession>
<evidence type="ECO:0000313" key="3">
    <source>
        <dbReference type="Proteomes" id="UP000324288"/>
    </source>
</evidence>
<sequence length="56" mass="5890">MSFSLKPTSVPDTAHQETTAPPANEEMTASEARNDSVGRVPRSCIPPVIHNAAKSG</sequence>
<keyword evidence="3" id="KW-1185">Reference proteome</keyword>
<evidence type="ECO:0000256" key="1">
    <source>
        <dbReference type="SAM" id="MobiDB-lite"/>
    </source>
</evidence>
<feature type="region of interest" description="Disordered" evidence="1">
    <location>
        <begin position="1"/>
        <end position="56"/>
    </location>
</feature>
<dbReference type="AlphaFoldDB" id="A0A5E3ZZ63"/>
<gene>
    <name evidence="2" type="ORF">LC603019_01140</name>
</gene>
<proteinExistence type="predicted"/>
<protein>
    <submittedName>
        <fullName evidence="2">Uncharacterized protein</fullName>
    </submittedName>
</protein>
<name>A0A5E3ZZ63_9ACTN</name>